<protein>
    <submittedName>
        <fullName evidence="4">Protein MEI2-like 6</fullName>
    </submittedName>
</protein>
<feature type="compositionally biased region" description="Basic residues" evidence="1">
    <location>
        <begin position="138"/>
        <end position="147"/>
    </location>
</feature>
<accession>A0A9R0IC73</accession>
<feature type="domain" description="Mei2-like C-terminal RNA recognition motif" evidence="2">
    <location>
        <begin position="195"/>
        <end position="291"/>
    </location>
</feature>
<reference evidence="3" key="1">
    <citation type="journal article" date="2021" name="Nat. Commun.">
        <title>Genomic analyses provide insights into spinach domestication and the genetic basis of agronomic traits.</title>
        <authorList>
            <person name="Cai X."/>
            <person name="Sun X."/>
            <person name="Xu C."/>
            <person name="Sun H."/>
            <person name="Wang X."/>
            <person name="Ge C."/>
            <person name="Zhang Z."/>
            <person name="Wang Q."/>
            <person name="Fei Z."/>
            <person name="Jiao C."/>
            <person name="Wang Q."/>
        </authorList>
    </citation>
    <scope>NUCLEOTIDE SEQUENCE [LARGE SCALE GENOMIC DNA]</scope>
    <source>
        <strain evidence="3">cv. Varoflay</strain>
    </source>
</reference>
<proteinExistence type="predicted"/>
<dbReference type="Proteomes" id="UP000813463">
    <property type="component" value="Chromosome 2"/>
</dbReference>
<keyword evidence="3" id="KW-1185">Reference proteome</keyword>
<feature type="compositionally biased region" description="Pro residues" evidence="1">
    <location>
        <begin position="164"/>
        <end position="173"/>
    </location>
</feature>
<dbReference type="AlphaFoldDB" id="A0A9R0IC73"/>
<evidence type="ECO:0000259" key="2">
    <source>
        <dbReference type="Pfam" id="PF04059"/>
    </source>
</evidence>
<organism evidence="3 4">
    <name type="scientific">Spinacia oleracea</name>
    <name type="common">Spinach</name>
    <dbReference type="NCBI Taxonomy" id="3562"/>
    <lineage>
        <taxon>Eukaryota</taxon>
        <taxon>Viridiplantae</taxon>
        <taxon>Streptophyta</taxon>
        <taxon>Embryophyta</taxon>
        <taxon>Tracheophyta</taxon>
        <taxon>Spermatophyta</taxon>
        <taxon>Magnoliopsida</taxon>
        <taxon>eudicotyledons</taxon>
        <taxon>Gunneridae</taxon>
        <taxon>Pentapetalae</taxon>
        <taxon>Caryophyllales</taxon>
        <taxon>Chenopodiaceae</taxon>
        <taxon>Chenopodioideae</taxon>
        <taxon>Anserineae</taxon>
        <taxon>Spinacia</taxon>
    </lineage>
</organism>
<evidence type="ECO:0000313" key="3">
    <source>
        <dbReference type="Proteomes" id="UP000813463"/>
    </source>
</evidence>
<evidence type="ECO:0000256" key="1">
    <source>
        <dbReference type="SAM" id="MobiDB-lite"/>
    </source>
</evidence>
<sequence length="349" mass="39150">MVDLQPILLPNNNNISSNTSNQSNSSSSSPTSIIPSYLPSFVPHLQLPQLPSPSLFPLFNFQEPMAFFPAYPTPYFYYYYYFNPTPITISVQPPPPPPSHGGFQLVPAVEPTIEIAESHGVRIQTPSAFRGKPNRWTGYKRRARKEWKPKQQQNSGHASGSHNSPPPPPPPSPRRLRLPRPSSAGHLAMVVANCTTVMVKNIPNSISRSALINELDSHCRMQNHKAAYDFLYLPFDFGYKLNLGYAFVNFTSVEGASTLAIAWNGKGWHKSPKICEITPAKLQGFEMCKRHFEVSEFQCYTADFLPVEFSPPRDGFNGSACEMTTIGRYRDANAKIWRLKTVIPPRISH</sequence>
<dbReference type="RefSeq" id="XP_021846496.2">
    <property type="nucleotide sequence ID" value="XM_021990804.2"/>
</dbReference>
<dbReference type="InterPro" id="IPR007201">
    <property type="entry name" value="Mei2-like_Rrm_C"/>
</dbReference>
<dbReference type="KEGG" id="soe:110786240"/>
<evidence type="ECO:0000313" key="4">
    <source>
        <dbReference type="RefSeq" id="XP_021846496.2"/>
    </source>
</evidence>
<dbReference type="InterPro" id="IPR035979">
    <property type="entry name" value="RBD_domain_sf"/>
</dbReference>
<feature type="region of interest" description="Disordered" evidence="1">
    <location>
        <begin position="10"/>
        <end position="31"/>
    </location>
</feature>
<feature type="region of interest" description="Disordered" evidence="1">
    <location>
        <begin position="120"/>
        <end position="180"/>
    </location>
</feature>
<dbReference type="SUPFAM" id="SSF54928">
    <property type="entry name" value="RNA-binding domain, RBD"/>
    <property type="match status" value="1"/>
</dbReference>
<reference evidence="4" key="2">
    <citation type="submission" date="2025-08" db="UniProtKB">
        <authorList>
            <consortium name="RefSeq"/>
        </authorList>
    </citation>
    <scope>IDENTIFICATION</scope>
    <source>
        <tissue evidence="4">Leaf</tissue>
    </source>
</reference>
<gene>
    <name evidence="4" type="primary">LOC110786240</name>
</gene>
<dbReference type="InterPro" id="IPR012677">
    <property type="entry name" value="Nucleotide-bd_a/b_plait_sf"/>
</dbReference>
<dbReference type="Gene3D" id="3.30.70.330">
    <property type="match status" value="1"/>
</dbReference>
<dbReference type="Pfam" id="PF04059">
    <property type="entry name" value="RRM_2"/>
    <property type="match status" value="1"/>
</dbReference>
<dbReference type="GO" id="GO:0003676">
    <property type="term" value="F:nucleic acid binding"/>
    <property type="evidence" value="ECO:0007669"/>
    <property type="project" value="InterPro"/>
</dbReference>
<feature type="compositionally biased region" description="Polar residues" evidence="1">
    <location>
        <begin position="150"/>
        <end position="163"/>
    </location>
</feature>
<name>A0A9R0IC73_SPIOL</name>
<dbReference type="CDD" id="cd12277">
    <property type="entry name" value="RRM3_MEI2_EAR1_like"/>
    <property type="match status" value="1"/>
</dbReference>
<dbReference type="GeneID" id="110786240"/>